<dbReference type="EMBL" id="CP060789">
    <property type="protein sequence ID" value="QNP55915.1"/>
    <property type="molecule type" value="Genomic_DNA"/>
</dbReference>
<evidence type="ECO:0000313" key="1">
    <source>
        <dbReference type="EMBL" id="QNP55915.1"/>
    </source>
</evidence>
<accession>A0A7H0H5U9</accession>
<gene>
    <name evidence="1" type="ORF">H9L22_17765</name>
</gene>
<name>A0A7H0H5U9_9ACTN</name>
<sequence length="459" mass="49430">MSRKVDPLEAIRLDVPFAAEPPTLVDDSVGLSRIIRRASGSYRMDVTLLDASDGRLLRDGIVVAHRVIDGLGEWYLSAPGWQPDLPAEQVEPVGANGDLPESFARLLQPFRRGVPFGPIAALGCERGEWALRADNGAIVADVRDEKVTVRRSGITTARYREITIRPTQYCSPAHLQFLLTVGLSVNATPVDEFPTVQQRLGAPATGLGNFPTPSEPGRRASLEEFVSAVFARHLDGLVRADLHRRATGSDDLAEINGRLGVLGRDLRGLATVLEPSWREATEELLAGVPYATAAEVEAPTAAVIDRLVGAARAPRLGDVAADPAAEQLLARAVRAASILGERCGALRPGHPDDAWLAALSTAEQLGMIAHVAAPLLPKKARRHVAELTELVADLRGCSEIPGRPDLTGVDPEEAYLLGVEAERARRRVLHRRRAFLKAWPGRVAAQGNLLEKLKGKSRG</sequence>
<organism evidence="1 2">
    <name type="scientific">Tessaracoccus defluvii</name>
    <dbReference type="NCBI Taxonomy" id="1285901"/>
    <lineage>
        <taxon>Bacteria</taxon>
        <taxon>Bacillati</taxon>
        <taxon>Actinomycetota</taxon>
        <taxon>Actinomycetes</taxon>
        <taxon>Propionibacteriales</taxon>
        <taxon>Propionibacteriaceae</taxon>
        <taxon>Tessaracoccus</taxon>
    </lineage>
</organism>
<proteinExistence type="predicted"/>
<evidence type="ECO:0008006" key="3">
    <source>
        <dbReference type="Google" id="ProtNLM"/>
    </source>
</evidence>
<keyword evidence="2" id="KW-1185">Reference proteome</keyword>
<reference evidence="1 2" key="1">
    <citation type="submission" date="2020-08" db="EMBL/GenBank/DDBJ databases">
        <title>Genome sequence of Tessaracoccus defluvii JCM 17540T.</title>
        <authorList>
            <person name="Hyun D.-W."/>
            <person name="Bae J.-W."/>
        </authorList>
    </citation>
    <scope>NUCLEOTIDE SEQUENCE [LARGE SCALE GENOMIC DNA]</scope>
    <source>
        <strain evidence="1 2">JCM 17540</strain>
    </source>
</reference>
<dbReference type="RefSeq" id="WP_187721035.1">
    <property type="nucleotide sequence ID" value="NZ_BAABBL010000017.1"/>
</dbReference>
<dbReference type="Proteomes" id="UP000516117">
    <property type="component" value="Chromosome"/>
</dbReference>
<dbReference type="AlphaFoldDB" id="A0A7H0H5U9"/>
<dbReference type="KEGG" id="tdf:H9L22_17765"/>
<protein>
    <recommendedName>
        <fullName evidence="3">CHAD domain-containing protein</fullName>
    </recommendedName>
</protein>
<evidence type="ECO:0000313" key="2">
    <source>
        <dbReference type="Proteomes" id="UP000516117"/>
    </source>
</evidence>